<dbReference type="RefSeq" id="WP_330153790.1">
    <property type="nucleotide sequence ID" value="NZ_JAUZMZ010000145.1"/>
</dbReference>
<comment type="caution">
    <text evidence="3">The sequence shown here is derived from an EMBL/GenBank/DDBJ whole genome shotgun (WGS) entry which is preliminary data.</text>
</comment>
<dbReference type="SUPFAM" id="SSF50998">
    <property type="entry name" value="Quinoprotein alcohol dehydrogenase-like"/>
    <property type="match status" value="1"/>
</dbReference>
<dbReference type="InterPro" id="IPR011047">
    <property type="entry name" value="Quinoprotein_ADH-like_sf"/>
</dbReference>
<keyword evidence="2" id="KW-1133">Transmembrane helix</keyword>
<protein>
    <submittedName>
        <fullName evidence="3">Uncharacterized protein</fullName>
    </submittedName>
</protein>
<organism evidence="3 4">
    <name type="scientific">Rhodococcus chondri</name>
    <dbReference type="NCBI Taxonomy" id="3065941"/>
    <lineage>
        <taxon>Bacteria</taxon>
        <taxon>Bacillati</taxon>
        <taxon>Actinomycetota</taxon>
        <taxon>Actinomycetes</taxon>
        <taxon>Mycobacteriales</taxon>
        <taxon>Nocardiaceae</taxon>
        <taxon>Rhodococcus</taxon>
    </lineage>
</organism>
<keyword evidence="2" id="KW-0472">Membrane</keyword>
<proteinExistence type="predicted"/>
<keyword evidence="4" id="KW-1185">Reference proteome</keyword>
<evidence type="ECO:0000256" key="1">
    <source>
        <dbReference type="SAM" id="MobiDB-lite"/>
    </source>
</evidence>
<feature type="region of interest" description="Disordered" evidence="1">
    <location>
        <begin position="40"/>
        <end position="59"/>
    </location>
</feature>
<gene>
    <name evidence="3" type="ORF">Q8814_20235</name>
</gene>
<feature type="compositionally biased region" description="Low complexity" evidence="1">
    <location>
        <begin position="44"/>
        <end position="59"/>
    </location>
</feature>
<keyword evidence="2" id="KW-0812">Transmembrane</keyword>
<sequence length="403" mass="42074">MLPPERRTRTDLLVAMALVATVLVAASVVWLRSDARGTTSITWDDPVTAPPTANTVPPDLSELWRSPSAATARALAVGGTAATADGTTVVGRDLLTGESRWSYERDRPLCAATAAWGTIVSVYPDRRGCGQVTALAADSGARAAQRTSNADDAVRLLNAGAHVISFGDTRLEMWRSDLVRTVEYGRVDAPVNPGSQPRTGCNLRSAGASGEVLAVLEQCPGEPTERLTLLDPTPEDSQKPEEFASSVLPEAAPGGGSRIVAVVEERVAVYLPPGNGAAPRIDVFDSSGDIVQRHVLEHTAGPDAGPAKEHDGMLVWWTGADTIALAASDFAPRWVVEDTLGTGDAMAGTLLLPVEGALAVVDPSTGDSRGRISVERGGRGPVSVTVAGDVVLEQRGSEIVALR</sequence>
<evidence type="ECO:0000313" key="3">
    <source>
        <dbReference type="EMBL" id="MEE2034417.1"/>
    </source>
</evidence>
<accession>A0ABU7JXA6</accession>
<dbReference type="EMBL" id="JAUZMZ010000145">
    <property type="protein sequence ID" value="MEE2034417.1"/>
    <property type="molecule type" value="Genomic_DNA"/>
</dbReference>
<dbReference type="Proteomes" id="UP001331936">
    <property type="component" value="Unassembled WGS sequence"/>
</dbReference>
<evidence type="ECO:0000313" key="4">
    <source>
        <dbReference type="Proteomes" id="UP001331936"/>
    </source>
</evidence>
<name>A0ABU7JXA6_9NOCA</name>
<reference evidence="3 4" key="1">
    <citation type="submission" date="2023-08" db="EMBL/GenBank/DDBJ databases">
        <authorList>
            <person name="Girao M."/>
            <person name="Carvalho M.F."/>
        </authorList>
    </citation>
    <scope>NUCLEOTIDE SEQUENCE [LARGE SCALE GENOMIC DNA]</scope>
    <source>
        <strain evidence="3 4">CC-R104</strain>
    </source>
</reference>
<feature type="transmembrane region" description="Helical" evidence="2">
    <location>
        <begin position="12"/>
        <end position="31"/>
    </location>
</feature>
<evidence type="ECO:0000256" key="2">
    <source>
        <dbReference type="SAM" id="Phobius"/>
    </source>
</evidence>